<dbReference type="Proteomes" id="UP001151760">
    <property type="component" value="Unassembled WGS sequence"/>
</dbReference>
<organism evidence="1 2">
    <name type="scientific">Tanacetum coccineum</name>
    <dbReference type="NCBI Taxonomy" id="301880"/>
    <lineage>
        <taxon>Eukaryota</taxon>
        <taxon>Viridiplantae</taxon>
        <taxon>Streptophyta</taxon>
        <taxon>Embryophyta</taxon>
        <taxon>Tracheophyta</taxon>
        <taxon>Spermatophyta</taxon>
        <taxon>Magnoliopsida</taxon>
        <taxon>eudicotyledons</taxon>
        <taxon>Gunneridae</taxon>
        <taxon>Pentapetalae</taxon>
        <taxon>asterids</taxon>
        <taxon>campanulids</taxon>
        <taxon>Asterales</taxon>
        <taxon>Asteraceae</taxon>
        <taxon>Asteroideae</taxon>
        <taxon>Anthemideae</taxon>
        <taxon>Anthemidinae</taxon>
        <taxon>Tanacetum</taxon>
    </lineage>
</organism>
<reference evidence="1" key="1">
    <citation type="journal article" date="2022" name="Int. J. Mol. Sci.">
        <title>Draft Genome of Tanacetum Coccineum: Genomic Comparison of Closely Related Tanacetum-Family Plants.</title>
        <authorList>
            <person name="Yamashiro T."/>
            <person name="Shiraishi A."/>
            <person name="Nakayama K."/>
            <person name="Satake H."/>
        </authorList>
    </citation>
    <scope>NUCLEOTIDE SEQUENCE</scope>
</reference>
<proteinExistence type="predicted"/>
<sequence>MGIAEDVVVRIDEHAYYPNKSEKNKEKNFVHAISIDFSKEDPFSGSTTTHSDDLLYSSPVKTMINFGEVRSDELLLLLPFTTGVMMISTLKRTLHEENFKKMSN</sequence>
<comment type="caution">
    <text evidence="1">The sequence shown here is derived from an EMBL/GenBank/DDBJ whole genome shotgun (WGS) entry which is preliminary data.</text>
</comment>
<dbReference type="EMBL" id="BQNB010008704">
    <property type="protein sequence ID" value="GJS53134.1"/>
    <property type="molecule type" value="Genomic_DNA"/>
</dbReference>
<name>A0ABQ4WJS2_9ASTR</name>
<protein>
    <submittedName>
        <fullName evidence="1">Uncharacterized protein</fullName>
    </submittedName>
</protein>
<evidence type="ECO:0000313" key="1">
    <source>
        <dbReference type="EMBL" id="GJS53134.1"/>
    </source>
</evidence>
<evidence type="ECO:0000313" key="2">
    <source>
        <dbReference type="Proteomes" id="UP001151760"/>
    </source>
</evidence>
<accession>A0ABQ4WJS2</accession>
<keyword evidence="2" id="KW-1185">Reference proteome</keyword>
<gene>
    <name evidence="1" type="ORF">Tco_0626496</name>
</gene>
<reference evidence="1" key="2">
    <citation type="submission" date="2022-01" db="EMBL/GenBank/DDBJ databases">
        <authorList>
            <person name="Yamashiro T."/>
            <person name="Shiraishi A."/>
            <person name="Satake H."/>
            <person name="Nakayama K."/>
        </authorList>
    </citation>
    <scope>NUCLEOTIDE SEQUENCE</scope>
</reference>